<evidence type="ECO:0000256" key="14">
    <source>
        <dbReference type="HAMAP-Rule" id="MF_00053"/>
    </source>
</evidence>
<dbReference type="PROSITE" id="PS51975">
    <property type="entry name" value="RNASE_H_2"/>
    <property type="match status" value="1"/>
</dbReference>
<feature type="region of interest" description="Disordered" evidence="16">
    <location>
        <begin position="61"/>
        <end position="81"/>
    </location>
</feature>
<dbReference type="SUPFAM" id="SSF53098">
    <property type="entry name" value="Ribonuclease H-like"/>
    <property type="match status" value="1"/>
</dbReference>
<evidence type="ECO:0000256" key="8">
    <source>
        <dbReference type="ARBA" id="ARBA00022490"/>
    </source>
</evidence>
<comment type="similarity">
    <text evidence="5 14">Belongs to the RNase HII family. RnhC subfamily.</text>
</comment>
<evidence type="ECO:0000313" key="19">
    <source>
        <dbReference type="Proteomes" id="UP001145069"/>
    </source>
</evidence>
<keyword evidence="11 14" id="KW-0255">Endonuclease</keyword>
<proteinExistence type="inferred from homology"/>
<feature type="binding site" evidence="14 15">
    <location>
        <position position="104"/>
    </location>
    <ligand>
        <name>a divalent metal cation</name>
        <dbReference type="ChEBI" id="CHEBI:60240"/>
    </ligand>
</feature>
<feature type="binding site" evidence="14 15">
    <location>
        <position position="210"/>
    </location>
    <ligand>
        <name>a divalent metal cation</name>
        <dbReference type="ChEBI" id="CHEBI:60240"/>
    </ligand>
</feature>
<accession>A0A9X4ADN3</accession>
<dbReference type="PANTHER" id="PTHR10954">
    <property type="entry name" value="RIBONUCLEASE H2 SUBUNIT A"/>
    <property type="match status" value="1"/>
</dbReference>
<dbReference type="InterPro" id="IPR004641">
    <property type="entry name" value="RNase_HIII"/>
</dbReference>
<dbReference type="PIRSF" id="PIRSF037748">
    <property type="entry name" value="RnhC"/>
    <property type="match status" value="1"/>
</dbReference>
<dbReference type="GO" id="GO:0043137">
    <property type="term" value="P:DNA replication, removal of RNA primer"/>
    <property type="evidence" value="ECO:0007669"/>
    <property type="project" value="TreeGrafter"/>
</dbReference>
<evidence type="ECO:0000256" key="3">
    <source>
        <dbReference type="ARBA" id="ARBA00004065"/>
    </source>
</evidence>
<feature type="domain" description="RNase H type-2" evidence="17">
    <location>
        <begin position="98"/>
        <end position="314"/>
    </location>
</feature>
<keyword evidence="9 14" id="KW-0540">Nuclease</keyword>
<comment type="subcellular location">
    <subcellularLocation>
        <location evidence="4 14">Cytoplasm</location>
    </subcellularLocation>
</comment>
<name>A0A9X4ADN3_9BACI</name>
<sequence>MGQIVLNLTKEKIKKLKDYYCDDLRASPPGAIFAAKTKNATITAYQSGKVLFQGRSPEVEANKWGSTTEPSKNRDSKSLKQKKINEHSFAPPSSLFTSSHIGSDEAGTGDYFGPITVAAAYITKDQIPLLKELGVKDSKHLTDEMIKSIAIELVRMEIAYSLVVLHNEKYNELQRKGWSQGKMKTMLHHHAINKLLKKVEPTKPDGILIDQFSQPNVYLNHLKSEKAKLQDHVFFMTKAESYSIAVAAGSIIARASFVKQMDKLANTAGVPIPKGASQKVDQAAAVLIRKHGRESLEQYAKVHFANTQKAESYL</sequence>
<evidence type="ECO:0000256" key="1">
    <source>
        <dbReference type="ARBA" id="ARBA00000077"/>
    </source>
</evidence>
<dbReference type="GO" id="GO:0032299">
    <property type="term" value="C:ribonuclease H2 complex"/>
    <property type="evidence" value="ECO:0007669"/>
    <property type="project" value="TreeGrafter"/>
</dbReference>
<dbReference type="HAMAP" id="MF_00053">
    <property type="entry name" value="RNase_HIII"/>
    <property type="match status" value="1"/>
</dbReference>
<dbReference type="Proteomes" id="UP001145069">
    <property type="component" value="Unassembled WGS sequence"/>
</dbReference>
<evidence type="ECO:0000256" key="12">
    <source>
        <dbReference type="ARBA" id="ARBA00022801"/>
    </source>
</evidence>
<comment type="catalytic activity">
    <reaction evidence="1 14 15">
        <text>Endonucleolytic cleavage to 5'-phosphomonoester.</text>
        <dbReference type="EC" id="3.1.26.4"/>
    </reaction>
</comment>
<dbReference type="FunFam" id="3.30.420.10:FF:000047">
    <property type="entry name" value="Ribonuclease HIII"/>
    <property type="match status" value="1"/>
</dbReference>
<comment type="cofactor">
    <cofactor evidence="14 15">
        <name>Mn(2+)</name>
        <dbReference type="ChEBI" id="CHEBI:29035"/>
    </cofactor>
    <cofactor evidence="14 15">
        <name>Mg(2+)</name>
        <dbReference type="ChEBI" id="CHEBI:18420"/>
    </cofactor>
    <text evidence="14 15">Manganese or magnesium. Binds 1 divalent metal ion per monomer in the absence of substrate. May bind a second metal ion after substrate binding.</text>
</comment>
<evidence type="ECO:0000256" key="10">
    <source>
        <dbReference type="ARBA" id="ARBA00022723"/>
    </source>
</evidence>
<dbReference type="InterPro" id="IPR036397">
    <property type="entry name" value="RNaseH_sf"/>
</dbReference>
<gene>
    <name evidence="14 18" type="primary">rnhC</name>
    <name evidence="18" type="ORF">NC799_02180</name>
</gene>
<keyword evidence="13 14" id="KW-0460">Magnesium</keyword>
<dbReference type="InterPro" id="IPR024567">
    <property type="entry name" value="RNase_HII/HIII_dom"/>
</dbReference>
<feature type="binding site" evidence="14 15">
    <location>
        <position position="105"/>
    </location>
    <ligand>
        <name>a divalent metal cation</name>
        <dbReference type="ChEBI" id="CHEBI:60240"/>
    </ligand>
</feature>
<dbReference type="CDD" id="cd14796">
    <property type="entry name" value="RNAse_HIII_N"/>
    <property type="match status" value="1"/>
</dbReference>
<dbReference type="GO" id="GO:0003723">
    <property type="term" value="F:RNA binding"/>
    <property type="evidence" value="ECO:0007669"/>
    <property type="project" value="UniProtKB-UniRule"/>
</dbReference>
<keyword evidence="10 14" id="KW-0479">Metal-binding</keyword>
<dbReference type="EMBL" id="JAMQKC010000001">
    <property type="protein sequence ID" value="MDC3415717.1"/>
    <property type="molecule type" value="Genomic_DNA"/>
</dbReference>
<evidence type="ECO:0000256" key="15">
    <source>
        <dbReference type="PROSITE-ProRule" id="PRU01319"/>
    </source>
</evidence>
<evidence type="ECO:0000256" key="7">
    <source>
        <dbReference type="ARBA" id="ARBA00021407"/>
    </source>
</evidence>
<comment type="cofactor">
    <cofactor evidence="2">
        <name>Mg(2+)</name>
        <dbReference type="ChEBI" id="CHEBI:18420"/>
    </cofactor>
</comment>
<evidence type="ECO:0000256" key="16">
    <source>
        <dbReference type="SAM" id="MobiDB-lite"/>
    </source>
</evidence>
<evidence type="ECO:0000256" key="5">
    <source>
        <dbReference type="ARBA" id="ARBA00008378"/>
    </source>
</evidence>
<evidence type="ECO:0000256" key="4">
    <source>
        <dbReference type="ARBA" id="ARBA00004496"/>
    </source>
</evidence>
<dbReference type="GO" id="GO:0005737">
    <property type="term" value="C:cytoplasm"/>
    <property type="evidence" value="ECO:0007669"/>
    <property type="project" value="UniProtKB-SubCell"/>
</dbReference>
<evidence type="ECO:0000256" key="9">
    <source>
        <dbReference type="ARBA" id="ARBA00022722"/>
    </source>
</evidence>
<dbReference type="Gene3D" id="3.30.310.10">
    <property type="entry name" value="TATA-Binding Protein"/>
    <property type="match status" value="1"/>
</dbReference>
<dbReference type="PANTHER" id="PTHR10954:SF23">
    <property type="entry name" value="RIBONUCLEASE"/>
    <property type="match status" value="1"/>
</dbReference>
<evidence type="ECO:0000259" key="17">
    <source>
        <dbReference type="PROSITE" id="PS51975"/>
    </source>
</evidence>
<evidence type="ECO:0000256" key="2">
    <source>
        <dbReference type="ARBA" id="ARBA00001946"/>
    </source>
</evidence>
<dbReference type="CDD" id="cd06590">
    <property type="entry name" value="RNase_HII_bacteria_HIII_like"/>
    <property type="match status" value="1"/>
</dbReference>
<dbReference type="AlphaFoldDB" id="A0A9X4ADN3"/>
<dbReference type="InterPro" id="IPR001352">
    <property type="entry name" value="RNase_HII/HIII"/>
</dbReference>
<evidence type="ECO:0000256" key="6">
    <source>
        <dbReference type="ARBA" id="ARBA00012180"/>
    </source>
</evidence>
<comment type="caution">
    <text evidence="18">The sequence shown here is derived from an EMBL/GenBank/DDBJ whole genome shotgun (WGS) entry which is preliminary data.</text>
</comment>
<reference evidence="18" key="1">
    <citation type="submission" date="2022-06" db="EMBL/GenBank/DDBJ databases">
        <title>Aquibacillus sp. a new bacterium isolated from soil saline samples.</title>
        <authorList>
            <person name="Galisteo C."/>
            <person name="De La Haba R."/>
            <person name="Sanchez-Porro C."/>
            <person name="Ventosa A."/>
        </authorList>
    </citation>
    <scope>NUCLEOTIDE SEQUENCE</scope>
    <source>
        <strain evidence="18">3ASR75-54</strain>
    </source>
</reference>
<dbReference type="Gene3D" id="3.30.420.10">
    <property type="entry name" value="Ribonuclease H-like superfamily/Ribonuclease H"/>
    <property type="match status" value="1"/>
</dbReference>
<dbReference type="NCBIfam" id="TIGR00716">
    <property type="entry name" value="rnhC"/>
    <property type="match status" value="1"/>
</dbReference>
<protein>
    <recommendedName>
        <fullName evidence="7 14">Ribonuclease HIII</fullName>
        <shortName evidence="14">RNase HIII</shortName>
        <ecNumber evidence="6 14">3.1.26.4</ecNumber>
    </recommendedName>
</protein>
<evidence type="ECO:0000313" key="18">
    <source>
        <dbReference type="EMBL" id="MDC3415717.1"/>
    </source>
</evidence>
<evidence type="ECO:0000256" key="13">
    <source>
        <dbReference type="ARBA" id="ARBA00022842"/>
    </source>
</evidence>
<organism evidence="18 19">
    <name type="scientific">Aquibacillus salsiterrae</name>
    <dbReference type="NCBI Taxonomy" id="2950439"/>
    <lineage>
        <taxon>Bacteria</taxon>
        <taxon>Bacillati</taxon>
        <taxon>Bacillota</taxon>
        <taxon>Bacilli</taxon>
        <taxon>Bacillales</taxon>
        <taxon>Bacillaceae</taxon>
        <taxon>Aquibacillus</taxon>
    </lineage>
</organism>
<dbReference type="Pfam" id="PF11858">
    <property type="entry name" value="DUF3378"/>
    <property type="match status" value="1"/>
</dbReference>
<dbReference type="InterPro" id="IPR012337">
    <property type="entry name" value="RNaseH-like_sf"/>
</dbReference>
<keyword evidence="8 14" id="KW-0963">Cytoplasm</keyword>
<dbReference type="GO" id="GO:0006298">
    <property type="term" value="P:mismatch repair"/>
    <property type="evidence" value="ECO:0007669"/>
    <property type="project" value="TreeGrafter"/>
</dbReference>
<dbReference type="InterPro" id="IPR024568">
    <property type="entry name" value="RNase_HIII_N"/>
</dbReference>
<feature type="compositionally biased region" description="Basic and acidic residues" evidence="16">
    <location>
        <begin position="71"/>
        <end position="81"/>
    </location>
</feature>
<dbReference type="Pfam" id="PF01351">
    <property type="entry name" value="RNase_HII"/>
    <property type="match status" value="1"/>
</dbReference>
<dbReference type="GO" id="GO:0004523">
    <property type="term" value="F:RNA-DNA hybrid ribonuclease activity"/>
    <property type="evidence" value="ECO:0007669"/>
    <property type="project" value="UniProtKB-UniRule"/>
</dbReference>
<comment type="function">
    <text evidence="3 14">Endonuclease that specifically degrades the RNA of RNA-DNA hybrids.</text>
</comment>
<evidence type="ECO:0000256" key="11">
    <source>
        <dbReference type="ARBA" id="ARBA00022759"/>
    </source>
</evidence>
<keyword evidence="19" id="KW-1185">Reference proteome</keyword>
<dbReference type="GO" id="GO:0000287">
    <property type="term" value="F:magnesium ion binding"/>
    <property type="evidence" value="ECO:0007669"/>
    <property type="project" value="UniProtKB-UniRule"/>
</dbReference>
<dbReference type="EC" id="3.1.26.4" evidence="6 14"/>
<keyword evidence="12 14" id="KW-0378">Hydrolase</keyword>
<dbReference type="RefSeq" id="WP_272444673.1">
    <property type="nucleotide sequence ID" value="NZ_JAMQKC010000001.1"/>
</dbReference>
<dbReference type="InterPro" id="IPR012295">
    <property type="entry name" value="TBP_dom_sf"/>
</dbReference>